<dbReference type="InterPro" id="IPR005674">
    <property type="entry name" value="CocE/Ser_esterase"/>
</dbReference>
<feature type="region of interest" description="Disordered" evidence="2">
    <location>
        <begin position="12"/>
        <end position="40"/>
    </location>
</feature>
<evidence type="ECO:0000259" key="3">
    <source>
        <dbReference type="SMART" id="SM00939"/>
    </source>
</evidence>
<dbReference type="SMART" id="SM00939">
    <property type="entry name" value="PepX_C"/>
    <property type="match status" value="1"/>
</dbReference>
<comment type="caution">
    <text evidence="4">The sequence shown here is derived from an EMBL/GenBank/DDBJ whole genome shotgun (WGS) entry which is preliminary data.</text>
</comment>
<keyword evidence="5" id="KW-1185">Reference proteome</keyword>
<dbReference type="SUPFAM" id="SSF49785">
    <property type="entry name" value="Galactose-binding domain-like"/>
    <property type="match status" value="1"/>
</dbReference>
<dbReference type="SUPFAM" id="SSF53474">
    <property type="entry name" value="alpha/beta-Hydrolases"/>
    <property type="match status" value="1"/>
</dbReference>
<feature type="domain" description="Xaa-Pro dipeptidyl-peptidase C-terminal" evidence="3">
    <location>
        <begin position="324"/>
        <end position="587"/>
    </location>
</feature>
<dbReference type="Proteomes" id="UP001550603">
    <property type="component" value="Unassembled WGS sequence"/>
</dbReference>
<dbReference type="Pfam" id="PF08530">
    <property type="entry name" value="PepX_C"/>
    <property type="match status" value="1"/>
</dbReference>
<evidence type="ECO:0000313" key="5">
    <source>
        <dbReference type="Proteomes" id="UP001550603"/>
    </source>
</evidence>
<evidence type="ECO:0000256" key="2">
    <source>
        <dbReference type="SAM" id="MobiDB-lite"/>
    </source>
</evidence>
<dbReference type="NCBIfam" id="TIGR00976">
    <property type="entry name" value="CocE_NonD"/>
    <property type="match status" value="2"/>
</dbReference>
<dbReference type="Gene3D" id="2.60.120.260">
    <property type="entry name" value="Galactose-binding domain-like"/>
    <property type="match status" value="1"/>
</dbReference>
<dbReference type="Gene3D" id="1.10.3020.20">
    <property type="match status" value="1"/>
</dbReference>
<reference evidence="4 5" key="1">
    <citation type="submission" date="2024-06" db="EMBL/GenBank/DDBJ databases">
        <title>The Natural Products Discovery Center: Release of the First 8490 Sequenced Strains for Exploring Actinobacteria Biosynthetic Diversity.</title>
        <authorList>
            <person name="Kalkreuter E."/>
            <person name="Kautsar S.A."/>
            <person name="Yang D."/>
            <person name="Bader C.D."/>
            <person name="Teijaro C.N."/>
            <person name="Fluegel L."/>
            <person name="Davis C.M."/>
            <person name="Simpson J.R."/>
            <person name="Lauterbach L."/>
            <person name="Steele A.D."/>
            <person name="Gui C."/>
            <person name="Meng S."/>
            <person name="Li G."/>
            <person name="Viehrig K."/>
            <person name="Ye F."/>
            <person name="Su P."/>
            <person name="Kiefer A.F."/>
            <person name="Nichols A."/>
            <person name="Cepeda A.J."/>
            <person name="Yan W."/>
            <person name="Fan B."/>
            <person name="Jiang Y."/>
            <person name="Adhikari A."/>
            <person name="Zheng C.-J."/>
            <person name="Schuster L."/>
            <person name="Cowan T.M."/>
            <person name="Smanski M.J."/>
            <person name="Chevrette M.G."/>
            <person name="De Carvalho L.P.S."/>
            <person name="Shen B."/>
        </authorList>
    </citation>
    <scope>NUCLEOTIDE SEQUENCE [LARGE SCALE GENOMIC DNA]</scope>
    <source>
        <strain evidence="4 5">NPDC019583</strain>
    </source>
</reference>
<protein>
    <submittedName>
        <fullName evidence="4">CocE/NonD family hydrolase</fullName>
    </submittedName>
</protein>
<gene>
    <name evidence="4" type="ORF">ABZ568_26195</name>
</gene>
<organism evidence="4 5">
    <name type="scientific">Streptomyces olindensis</name>
    <dbReference type="NCBI Taxonomy" id="358823"/>
    <lineage>
        <taxon>Bacteria</taxon>
        <taxon>Bacillati</taxon>
        <taxon>Actinomycetota</taxon>
        <taxon>Actinomycetes</taxon>
        <taxon>Kitasatosporales</taxon>
        <taxon>Streptomycetaceae</taxon>
        <taxon>Streptomyces</taxon>
    </lineage>
</organism>
<keyword evidence="1 4" id="KW-0378">Hydrolase</keyword>
<dbReference type="GO" id="GO:0016787">
    <property type="term" value="F:hydrolase activity"/>
    <property type="evidence" value="ECO:0007669"/>
    <property type="project" value="UniProtKB-KW"/>
</dbReference>
<dbReference type="InterPro" id="IPR029058">
    <property type="entry name" value="AB_hydrolase_fold"/>
</dbReference>
<dbReference type="Pfam" id="PF02129">
    <property type="entry name" value="Peptidase_S15"/>
    <property type="match status" value="1"/>
</dbReference>
<dbReference type="InterPro" id="IPR000383">
    <property type="entry name" value="Xaa-Pro-like_dom"/>
</dbReference>
<evidence type="ECO:0000313" key="4">
    <source>
        <dbReference type="EMBL" id="MEU2269827.1"/>
    </source>
</evidence>
<sequence length="592" mass="64749">MDAASADFDVAFRPANPLDRSDPPVPDPEPGTRIIPAGSMQGEGAHPTLVDIEVLQDVVIPLRDGVSLYGDVYRPASAAGPLPAILIYTPYGKRGGWWNTNMAATRFGVPPKDVSGFQAFEALDPAYWCANDYALIVVDARGTGHSGGDMLFFGAAEGHDVYDTIEWTAAQDWCTGKVGMAGNSQLSMVQWATAAVRPPHLAAIAPWEGMNDIYRDVNVRGGIPYTDFHDQDIIAFLYGTGRFEDLAEMIRRYPTDNAYWADKRPDLAAVDVPAYVVASWSNPIHTRGTLQAFRQLGSERKWLRIHNVQEWVDIATPERVEDLRRFFDRYLHGHDNGWEATPRIRLSVLDPGGEDIVDRVEPTWPPERVTPTALYLDAATGRLTTVPPEHEACVSYDSTDKKDAAVFRFSVERETELLGSLNLQLWVEMSKGDDLDVYAAVYKTDADGNVLYHFPFPGVGAGAFAEVLAQDGKLPSAVAYAGPVGRIRASHRAVDPERSTELEPYLTHAREELVSVGQVVKLDLALWPTGMLLHPGETLVLEIAGHPAGPTTPPRTGAIDPDAEDVHSRNAGTHTIRTGGSLASRLLLPFAP</sequence>
<dbReference type="InterPro" id="IPR008979">
    <property type="entry name" value="Galactose-bd-like_sf"/>
</dbReference>
<dbReference type="PANTHER" id="PTHR43056">
    <property type="entry name" value="PEPTIDASE S9 PROLYL OLIGOPEPTIDASE"/>
    <property type="match status" value="1"/>
</dbReference>
<dbReference type="InterPro" id="IPR050585">
    <property type="entry name" value="Xaa-Pro_dipeptidyl-ppase/CocE"/>
</dbReference>
<dbReference type="EMBL" id="JBEYBN010000041">
    <property type="protein sequence ID" value="MEU2269827.1"/>
    <property type="molecule type" value="Genomic_DNA"/>
</dbReference>
<accession>A0ABV2Y1B5</accession>
<dbReference type="RefSeq" id="WP_359791149.1">
    <property type="nucleotide sequence ID" value="NZ_JBEYBN010000041.1"/>
</dbReference>
<dbReference type="PANTHER" id="PTHR43056:SF10">
    <property type="entry name" value="COCE_NOND FAMILY, PUTATIVE (AFU_ORTHOLOGUE AFUA_7G00600)-RELATED"/>
    <property type="match status" value="1"/>
</dbReference>
<evidence type="ECO:0000256" key="1">
    <source>
        <dbReference type="ARBA" id="ARBA00022801"/>
    </source>
</evidence>
<name>A0ABV2Y1B5_9ACTN</name>
<dbReference type="InterPro" id="IPR013736">
    <property type="entry name" value="Xaa-Pro_dipept_C"/>
</dbReference>
<proteinExistence type="predicted"/>
<dbReference type="Gene3D" id="3.40.50.1820">
    <property type="entry name" value="alpha/beta hydrolase"/>
    <property type="match status" value="1"/>
</dbReference>